<gene>
    <name evidence="5" type="ORF">TCAL_10584</name>
</gene>
<dbReference type="InterPro" id="IPR000477">
    <property type="entry name" value="RT_dom"/>
</dbReference>
<keyword evidence="6" id="KW-1185">Reference proteome</keyword>
<dbReference type="GO" id="GO:0006310">
    <property type="term" value="P:DNA recombination"/>
    <property type="evidence" value="ECO:0007669"/>
    <property type="project" value="UniProtKB-KW"/>
</dbReference>
<dbReference type="GO" id="GO:0015074">
    <property type="term" value="P:DNA integration"/>
    <property type="evidence" value="ECO:0007669"/>
    <property type="project" value="InterPro"/>
</dbReference>
<evidence type="ECO:0000256" key="1">
    <source>
        <dbReference type="ARBA" id="ARBA00023125"/>
    </source>
</evidence>
<dbReference type="PANTHER" id="PTHR33050:SF7">
    <property type="entry name" value="RIBONUCLEASE H"/>
    <property type="match status" value="1"/>
</dbReference>
<sequence length="865" mass="97951">MYVSKRSRREKRKRSASASSSSSGDRRPHVSAVNVGRKNRRGRRSHDRQRDVGLPAPPDHWGHIGSRSRSSSESSSEGSGVEAQAKAPDKRKQIPPPTDFWAGRAEEPSGVGNIAGSRDKFEDLRHEARRQVEEFEGRYLQRIPSTRWARSHLLLGFQLREVKRLLDDFRRTWSYVIESATRVDTARVKESRLIMKHARGALDLAMEATRHELAMADLWETHGPEMLAAMEGKAPKDPKYAARSELLVKELRKTKVDQAIITGKAVPRASFSRCEARPFRGPRQATLSKRKPFTIPKTQPVKSVVKIANGEGHLKCFVCGSPKHLAKDSVEAFDFQLLCDKDAETTGVSGRIHRKEFFPYWRDTLKADDEILALLSHGYVPPLSEWPPSSYIRNNRSARGSRAHAFLSEEIPHLIESGAIREVFEKPWFILPLQLVHRDGKPPRLVVDASRQINPFLFKRKVRLPTLGEINQGVERGDYWASLDLKSGYYHLRIHDDYQKLFGIRWYDEDRNERFFVWTVCFLGISDLVRTFTKLGKPLLGFIHAQGIPVSLYIDDFFTHANSESKCAHNVASIRDVLNNAGFMEAKAKSTGPTQRGVFLGLVNDTSTLQYSIPQNKLSSIFDRYLAYLVQCGKCLASAKMALAAINAIHVEQNCPSPTRDKTVLITMEGIKRSRATTLPLQATPTTRPILKTIIDKNLGSAMDAMPDEFEPCMRTWRAVWFEVTAFVTLSRFSDIQRLRREDVHIKTNNVTFYFRTRKNDQIHRGHAVTVCASGGRYCPVELTKRYLLRLPKHSHCFLLPTLNGLFPVNNGTVLSTYDNMRKSQALIFHNAGMPNKYSLHSGRVGGTVALHDKGWSFDEIGAFG</sequence>
<dbReference type="GO" id="GO:0071897">
    <property type="term" value="P:DNA biosynthetic process"/>
    <property type="evidence" value="ECO:0007669"/>
    <property type="project" value="UniProtKB-ARBA"/>
</dbReference>
<dbReference type="Gene3D" id="3.10.10.10">
    <property type="entry name" value="HIV Type 1 Reverse Transcriptase, subunit A, domain 1"/>
    <property type="match status" value="1"/>
</dbReference>
<dbReference type="EMBL" id="VCGU01000007">
    <property type="protein sequence ID" value="TRY73983.1"/>
    <property type="molecule type" value="Genomic_DNA"/>
</dbReference>
<dbReference type="InterPro" id="IPR013762">
    <property type="entry name" value="Integrase-like_cat_sf"/>
</dbReference>
<evidence type="ECO:0000313" key="6">
    <source>
        <dbReference type="Proteomes" id="UP000318571"/>
    </source>
</evidence>
<dbReference type="SUPFAM" id="SSF47823">
    <property type="entry name" value="lambda integrase-like, N-terminal domain"/>
    <property type="match status" value="1"/>
</dbReference>
<evidence type="ECO:0000313" key="5">
    <source>
        <dbReference type="EMBL" id="TRY73983.1"/>
    </source>
</evidence>
<evidence type="ECO:0000256" key="3">
    <source>
        <dbReference type="SAM" id="MobiDB-lite"/>
    </source>
</evidence>
<dbReference type="Gene3D" id="1.10.150.130">
    <property type="match status" value="1"/>
</dbReference>
<dbReference type="STRING" id="6832.A0A553P8H4"/>
<dbReference type="InterPro" id="IPR010998">
    <property type="entry name" value="Integrase_recombinase_N"/>
</dbReference>
<feature type="domain" description="Reverse transcriptase" evidence="4">
    <location>
        <begin position="476"/>
        <end position="601"/>
    </location>
</feature>
<feature type="compositionally biased region" description="Basic residues" evidence="3">
    <location>
        <begin position="37"/>
        <end position="47"/>
    </location>
</feature>
<feature type="compositionally biased region" description="Low complexity" evidence="3">
    <location>
        <begin position="65"/>
        <end position="80"/>
    </location>
</feature>
<feature type="compositionally biased region" description="Basic residues" evidence="3">
    <location>
        <begin position="1"/>
        <end position="15"/>
    </location>
</feature>
<dbReference type="InterPro" id="IPR043128">
    <property type="entry name" value="Rev_trsase/Diguanyl_cyclase"/>
</dbReference>
<dbReference type="InterPro" id="IPR043502">
    <property type="entry name" value="DNA/RNA_pol_sf"/>
</dbReference>
<dbReference type="InterPro" id="IPR011010">
    <property type="entry name" value="DNA_brk_join_enz"/>
</dbReference>
<dbReference type="InterPro" id="IPR052055">
    <property type="entry name" value="Hepadnavirus_pol/RT"/>
</dbReference>
<dbReference type="Gene3D" id="1.10.443.10">
    <property type="entry name" value="Intergrase catalytic core"/>
    <property type="match status" value="1"/>
</dbReference>
<comment type="caution">
    <text evidence="5">The sequence shown here is derived from an EMBL/GenBank/DDBJ whole genome shotgun (WGS) entry which is preliminary data.</text>
</comment>
<evidence type="ECO:0000259" key="4">
    <source>
        <dbReference type="Pfam" id="PF00078"/>
    </source>
</evidence>
<dbReference type="SUPFAM" id="SSF56349">
    <property type="entry name" value="DNA breaking-rejoining enzymes"/>
    <property type="match status" value="1"/>
</dbReference>
<organism evidence="5 6">
    <name type="scientific">Tigriopus californicus</name>
    <name type="common">Marine copepod</name>
    <dbReference type="NCBI Taxonomy" id="6832"/>
    <lineage>
        <taxon>Eukaryota</taxon>
        <taxon>Metazoa</taxon>
        <taxon>Ecdysozoa</taxon>
        <taxon>Arthropoda</taxon>
        <taxon>Crustacea</taxon>
        <taxon>Multicrustacea</taxon>
        <taxon>Hexanauplia</taxon>
        <taxon>Copepoda</taxon>
        <taxon>Harpacticoida</taxon>
        <taxon>Harpacticidae</taxon>
        <taxon>Tigriopus</taxon>
    </lineage>
</organism>
<reference evidence="5 6" key="1">
    <citation type="journal article" date="2018" name="Nat. Ecol. Evol.">
        <title>Genomic signatures of mitonuclear coevolution across populations of Tigriopus californicus.</title>
        <authorList>
            <person name="Barreto F.S."/>
            <person name="Watson E.T."/>
            <person name="Lima T.G."/>
            <person name="Willett C.S."/>
            <person name="Edmands S."/>
            <person name="Li W."/>
            <person name="Burton R.S."/>
        </authorList>
    </citation>
    <scope>NUCLEOTIDE SEQUENCE [LARGE SCALE GENOMIC DNA]</scope>
    <source>
        <strain evidence="5 6">San Diego</strain>
    </source>
</reference>
<dbReference type="Pfam" id="PF00078">
    <property type="entry name" value="RVT_1"/>
    <property type="match status" value="1"/>
</dbReference>
<protein>
    <recommendedName>
        <fullName evidence="4">Reverse transcriptase domain-containing protein</fullName>
    </recommendedName>
</protein>
<dbReference type="Proteomes" id="UP000318571">
    <property type="component" value="Chromosome 3"/>
</dbReference>
<dbReference type="AlphaFoldDB" id="A0A553P8H4"/>
<keyword evidence="1" id="KW-0238">DNA-binding</keyword>
<dbReference type="PANTHER" id="PTHR33050">
    <property type="entry name" value="REVERSE TRANSCRIPTASE DOMAIN-CONTAINING PROTEIN"/>
    <property type="match status" value="1"/>
</dbReference>
<dbReference type="SUPFAM" id="SSF56672">
    <property type="entry name" value="DNA/RNA polymerases"/>
    <property type="match status" value="1"/>
</dbReference>
<evidence type="ECO:0000256" key="2">
    <source>
        <dbReference type="ARBA" id="ARBA00023172"/>
    </source>
</evidence>
<feature type="region of interest" description="Disordered" evidence="3">
    <location>
        <begin position="1"/>
        <end position="119"/>
    </location>
</feature>
<dbReference type="GO" id="GO:0003677">
    <property type="term" value="F:DNA binding"/>
    <property type="evidence" value="ECO:0007669"/>
    <property type="project" value="UniProtKB-KW"/>
</dbReference>
<keyword evidence="2" id="KW-0233">DNA recombination</keyword>
<dbReference type="Gene3D" id="3.30.70.270">
    <property type="match status" value="1"/>
</dbReference>
<name>A0A553P8H4_TIGCA</name>
<proteinExistence type="predicted"/>
<accession>A0A553P8H4</accession>